<dbReference type="InterPro" id="IPR014710">
    <property type="entry name" value="RmlC-like_jellyroll"/>
</dbReference>
<dbReference type="Gene3D" id="2.60.120.10">
    <property type="entry name" value="Jelly Rolls"/>
    <property type="match status" value="1"/>
</dbReference>
<evidence type="ECO:0000313" key="2">
    <source>
        <dbReference type="Proteomes" id="UP001139451"/>
    </source>
</evidence>
<sequence>MAVYQHGECDVLAEMTTKGFEFSREIAHEQGIDLGVVVLGDKSASPPAVMLLQLPPGHVLQRHAHGTQRMEVVVKGSMILPDGRVLRPGDVATSGPDEFYGPLTAGDEGCTSVEIFGDIAGMAPHAAPDVSAEFAAVIASIGARTDEHLAR</sequence>
<reference evidence="1" key="1">
    <citation type="submission" date="2022-05" db="EMBL/GenBank/DDBJ databases">
        <title>Sphingomonas sp. strain MG17 Genome sequencing and assembly.</title>
        <authorList>
            <person name="Kim I."/>
        </authorList>
    </citation>
    <scope>NUCLEOTIDE SEQUENCE</scope>
    <source>
        <strain evidence="1">MG17</strain>
    </source>
</reference>
<name>A0A9X2HKB4_9SPHN</name>
<proteinExistence type="predicted"/>
<evidence type="ECO:0008006" key="3">
    <source>
        <dbReference type="Google" id="ProtNLM"/>
    </source>
</evidence>
<dbReference type="SUPFAM" id="SSF51182">
    <property type="entry name" value="RmlC-like cupins"/>
    <property type="match status" value="1"/>
</dbReference>
<accession>A0A9X2HKB4</accession>
<evidence type="ECO:0000313" key="1">
    <source>
        <dbReference type="EMBL" id="MCP3732796.1"/>
    </source>
</evidence>
<dbReference type="InterPro" id="IPR011051">
    <property type="entry name" value="RmlC_Cupin_sf"/>
</dbReference>
<keyword evidence="2" id="KW-1185">Reference proteome</keyword>
<protein>
    <recommendedName>
        <fullName evidence="3">Cupin domain-containing protein</fullName>
    </recommendedName>
</protein>
<gene>
    <name evidence="1" type="ORF">M9978_20460</name>
</gene>
<organism evidence="1 2">
    <name type="scientific">Sphingomonas tagetis</name>
    <dbReference type="NCBI Taxonomy" id="2949092"/>
    <lineage>
        <taxon>Bacteria</taxon>
        <taxon>Pseudomonadati</taxon>
        <taxon>Pseudomonadota</taxon>
        <taxon>Alphaproteobacteria</taxon>
        <taxon>Sphingomonadales</taxon>
        <taxon>Sphingomonadaceae</taxon>
        <taxon>Sphingomonas</taxon>
    </lineage>
</organism>
<dbReference type="RefSeq" id="WP_254296537.1">
    <property type="nucleotide sequence ID" value="NZ_JAMLDX010000023.1"/>
</dbReference>
<dbReference type="EMBL" id="JAMLDX010000023">
    <property type="protein sequence ID" value="MCP3732796.1"/>
    <property type="molecule type" value="Genomic_DNA"/>
</dbReference>
<dbReference type="Proteomes" id="UP001139451">
    <property type="component" value="Unassembled WGS sequence"/>
</dbReference>
<dbReference type="AlphaFoldDB" id="A0A9X2HKB4"/>
<comment type="caution">
    <text evidence="1">The sequence shown here is derived from an EMBL/GenBank/DDBJ whole genome shotgun (WGS) entry which is preliminary data.</text>
</comment>